<dbReference type="InterPro" id="IPR035966">
    <property type="entry name" value="PKF_sf"/>
</dbReference>
<dbReference type="GO" id="GO:0003872">
    <property type="term" value="F:6-phosphofructokinase activity"/>
    <property type="evidence" value="ECO:0007669"/>
    <property type="project" value="UniProtKB-EC"/>
</dbReference>
<keyword evidence="10" id="KW-0067">ATP-binding</keyword>
<dbReference type="GO" id="GO:0005524">
    <property type="term" value="F:ATP binding"/>
    <property type="evidence" value="ECO:0007669"/>
    <property type="project" value="UniProtKB-KW"/>
</dbReference>
<gene>
    <name evidence="15" type="ORF">ALOHA_HF4000APKG7H23ctg1g2</name>
</gene>
<keyword evidence="8" id="KW-0547">Nucleotide-binding</keyword>
<dbReference type="PANTHER" id="PTHR13697">
    <property type="entry name" value="PHOSPHOFRUCTOKINASE"/>
    <property type="match status" value="1"/>
</dbReference>
<keyword evidence="5" id="KW-0963">Cytoplasm</keyword>
<dbReference type="InterPro" id="IPR000023">
    <property type="entry name" value="Phosphofructokinase_dom"/>
</dbReference>
<dbReference type="SUPFAM" id="SSF53784">
    <property type="entry name" value="Phosphofructokinase"/>
    <property type="match status" value="1"/>
</dbReference>
<dbReference type="InterPro" id="IPR022953">
    <property type="entry name" value="ATP_PFK"/>
</dbReference>
<evidence type="ECO:0000259" key="14">
    <source>
        <dbReference type="Pfam" id="PF00365"/>
    </source>
</evidence>
<keyword evidence="11" id="KW-0460">Magnesium</keyword>
<dbReference type="GO" id="GO:0030388">
    <property type="term" value="P:fructose 1,6-bisphosphate metabolic process"/>
    <property type="evidence" value="ECO:0007669"/>
    <property type="project" value="TreeGrafter"/>
</dbReference>
<evidence type="ECO:0000256" key="10">
    <source>
        <dbReference type="ARBA" id="ARBA00022840"/>
    </source>
</evidence>
<evidence type="ECO:0000256" key="7">
    <source>
        <dbReference type="ARBA" id="ARBA00022723"/>
    </source>
</evidence>
<dbReference type="GO" id="GO:0046872">
    <property type="term" value="F:metal ion binding"/>
    <property type="evidence" value="ECO:0007669"/>
    <property type="project" value="UniProtKB-KW"/>
</dbReference>
<dbReference type="UniPathway" id="UPA00109">
    <property type="reaction ID" value="UER00182"/>
</dbReference>
<keyword evidence="6" id="KW-0808">Transferase</keyword>
<organism evidence="15">
    <name type="scientific">uncultured marine microorganism HF4000_APKG7H23</name>
    <dbReference type="NCBI Taxonomy" id="455551"/>
    <lineage>
        <taxon>unclassified sequences</taxon>
        <taxon>environmental samples</taxon>
    </lineage>
</organism>
<protein>
    <recommendedName>
        <fullName evidence="4">6-phosphofructokinase</fullName>
        <ecNumber evidence="4">2.7.1.11</ecNumber>
    </recommendedName>
</protein>
<dbReference type="EMBL" id="EU016649">
    <property type="protein sequence ID" value="ABZ09330.1"/>
    <property type="molecule type" value="Genomic_DNA"/>
</dbReference>
<dbReference type="Gene3D" id="3.40.50.450">
    <property type="match status" value="1"/>
</dbReference>
<dbReference type="AlphaFoldDB" id="B3T9S1"/>
<evidence type="ECO:0000256" key="2">
    <source>
        <dbReference type="ARBA" id="ARBA00004496"/>
    </source>
</evidence>
<dbReference type="GO" id="GO:0048029">
    <property type="term" value="F:monosaccharide binding"/>
    <property type="evidence" value="ECO:0007669"/>
    <property type="project" value="TreeGrafter"/>
</dbReference>
<keyword evidence="7" id="KW-0479">Metal-binding</keyword>
<name>B3T9S1_9ZZZZ</name>
<evidence type="ECO:0000256" key="3">
    <source>
        <dbReference type="ARBA" id="ARBA00004679"/>
    </source>
</evidence>
<feature type="domain" description="Phosphofructokinase" evidence="14">
    <location>
        <begin position="4"/>
        <end position="78"/>
    </location>
</feature>
<comment type="catalytic activity">
    <reaction evidence="13">
        <text>beta-D-fructose 6-phosphate + ATP = beta-D-fructose 1,6-bisphosphate + ADP + H(+)</text>
        <dbReference type="Rhea" id="RHEA:16109"/>
        <dbReference type="ChEBI" id="CHEBI:15378"/>
        <dbReference type="ChEBI" id="CHEBI:30616"/>
        <dbReference type="ChEBI" id="CHEBI:32966"/>
        <dbReference type="ChEBI" id="CHEBI:57634"/>
        <dbReference type="ChEBI" id="CHEBI:456216"/>
        <dbReference type="EC" id="2.7.1.11"/>
    </reaction>
</comment>
<evidence type="ECO:0000313" key="15">
    <source>
        <dbReference type="EMBL" id="ABZ09330.1"/>
    </source>
</evidence>
<keyword evidence="12" id="KW-0324">Glycolysis</keyword>
<dbReference type="Pfam" id="PF00365">
    <property type="entry name" value="PFK"/>
    <property type="match status" value="1"/>
</dbReference>
<evidence type="ECO:0000256" key="9">
    <source>
        <dbReference type="ARBA" id="ARBA00022777"/>
    </source>
</evidence>
<sequence length="83" mass="8776">MQAIAVLTSGGDAPGMNACIRPVTRAALHRGATAWGVQDGFDGLVHQRMEPLTSRGVAGILQRGGSILGAGRCEEFFHDTTRR</sequence>
<dbReference type="PANTHER" id="PTHR13697:SF4">
    <property type="entry name" value="ATP-DEPENDENT 6-PHOSPHOFRUCTOKINASE"/>
    <property type="match status" value="1"/>
</dbReference>
<comment type="pathway">
    <text evidence="3">Carbohydrate degradation; glycolysis; D-glyceraldehyde 3-phosphate and glycerone phosphate from D-glucose: step 3/4.</text>
</comment>
<comment type="cofactor">
    <cofactor evidence="1">
        <name>Mg(2+)</name>
        <dbReference type="ChEBI" id="CHEBI:18420"/>
    </cofactor>
</comment>
<evidence type="ECO:0000256" key="12">
    <source>
        <dbReference type="ARBA" id="ARBA00023152"/>
    </source>
</evidence>
<dbReference type="GO" id="GO:0061621">
    <property type="term" value="P:canonical glycolysis"/>
    <property type="evidence" value="ECO:0007669"/>
    <property type="project" value="TreeGrafter"/>
</dbReference>
<dbReference type="GO" id="GO:0016208">
    <property type="term" value="F:AMP binding"/>
    <property type="evidence" value="ECO:0007669"/>
    <property type="project" value="TreeGrafter"/>
</dbReference>
<dbReference type="PRINTS" id="PR00476">
    <property type="entry name" value="PHFRCTKINASE"/>
</dbReference>
<evidence type="ECO:0000256" key="11">
    <source>
        <dbReference type="ARBA" id="ARBA00022842"/>
    </source>
</evidence>
<reference evidence="15" key="1">
    <citation type="journal article" date="2008" name="ISME J.">
        <title>Genomic patterns of recombination, clonal divergence and environment in marine microbial populations.</title>
        <authorList>
            <person name="Konstantinidis K.T."/>
            <person name="Delong E.F."/>
        </authorList>
    </citation>
    <scope>NUCLEOTIDE SEQUENCE</scope>
</reference>
<dbReference type="EC" id="2.7.1.11" evidence="4"/>
<evidence type="ECO:0000256" key="8">
    <source>
        <dbReference type="ARBA" id="ARBA00022741"/>
    </source>
</evidence>
<proteinExistence type="predicted"/>
<keyword evidence="9 15" id="KW-0418">Kinase</keyword>
<dbReference type="GO" id="GO:0042802">
    <property type="term" value="F:identical protein binding"/>
    <property type="evidence" value="ECO:0007669"/>
    <property type="project" value="TreeGrafter"/>
</dbReference>
<comment type="subcellular location">
    <subcellularLocation>
        <location evidence="2">Cytoplasm</location>
    </subcellularLocation>
</comment>
<evidence type="ECO:0000256" key="4">
    <source>
        <dbReference type="ARBA" id="ARBA00012055"/>
    </source>
</evidence>
<dbReference type="GO" id="GO:0070095">
    <property type="term" value="F:fructose-6-phosphate binding"/>
    <property type="evidence" value="ECO:0007669"/>
    <property type="project" value="TreeGrafter"/>
</dbReference>
<evidence type="ECO:0000256" key="1">
    <source>
        <dbReference type="ARBA" id="ARBA00001946"/>
    </source>
</evidence>
<dbReference type="GO" id="GO:0006002">
    <property type="term" value="P:fructose 6-phosphate metabolic process"/>
    <property type="evidence" value="ECO:0007669"/>
    <property type="project" value="InterPro"/>
</dbReference>
<evidence type="ECO:0000256" key="6">
    <source>
        <dbReference type="ARBA" id="ARBA00022679"/>
    </source>
</evidence>
<evidence type="ECO:0000256" key="5">
    <source>
        <dbReference type="ARBA" id="ARBA00022490"/>
    </source>
</evidence>
<evidence type="ECO:0000256" key="13">
    <source>
        <dbReference type="ARBA" id="ARBA00048070"/>
    </source>
</evidence>
<accession>B3T9S1</accession>